<feature type="region of interest" description="Disordered" evidence="6">
    <location>
        <begin position="1155"/>
        <end position="1214"/>
    </location>
</feature>
<dbReference type="Pfam" id="PF07690">
    <property type="entry name" value="MFS_1"/>
    <property type="match status" value="1"/>
</dbReference>
<feature type="compositionally biased region" description="Polar residues" evidence="6">
    <location>
        <begin position="1160"/>
        <end position="1179"/>
    </location>
</feature>
<feature type="transmembrane region" description="Helical" evidence="7">
    <location>
        <begin position="213"/>
        <end position="230"/>
    </location>
</feature>
<gene>
    <name evidence="9" type="ORF">CA3LBN_002714</name>
</gene>
<dbReference type="Gene3D" id="1.20.1250.20">
    <property type="entry name" value="MFS general substrate transporter like domains"/>
    <property type="match status" value="1"/>
</dbReference>
<feature type="transmembrane region" description="Helical" evidence="7">
    <location>
        <begin position="638"/>
        <end position="661"/>
    </location>
</feature>
<dbReference type="InterPro" id="IPR050524">
    <property type="entry name" value="APC_YAT"/>
</dbReference>
<evidence type="ECO:0000256" key="1">
    <source>
        <dbReference type="ARBA" id="ARBA00004141"/>
    </source>
</evidence>
<dbReference type="InterPro" id="IPR022596">
    <property type="entry name" value="GPR1/2/3_C"/>
</dbReference>
<comment type="similarity">
    <text evidence="2">Belongs to the amino acid-polyamine-organocation (APC) superfamily. YAT (TC 2.A.3.10) family.</text>
</comment>
<feature type="compositionally biased region" description="Polar residues" evidence="6">
    <location>
        <begin position="18"/>
        <end position="37"/>
    </location>
</feature>
<feature type="transmembrane region" description="Helical" evidence="7">
    <location>
        <begin position="1300"/>
        <end position="1317"/>
    </location>
</feature>
<sequence>MGFSSFLHDNFVPHVPRSSEQLTRSQTSADVAPSSSNKGEKAGEVSSVHSTLTYTSRDSSNHLHRSLRSRHVQLLGIGATIGSALFVAIGREVVYGPLNLFLGFTVWSIPILCITISTAEIVTYLPITSPFVRMAGRCCDNALEVMTAWNFWFLCCAQIPFEVVTVNSVLHYWRDDFSAAIPLALQVVLYFLINIFGVAIYGEVEFWLSLGKVILAVALIFFTFITMVGGNPQNDAFGFRYWRDPGPLSAFQYPGKIGYFRGFLSCLIRATFTFAGPEYVSLVASETINPRKTLPSAYKQVFIRLTIFFIGGALCCGILVPSNDPTLIETRGATKPGAGGSPYVIAMQNMGIKVFPDIVNALLVTAAFSAGNSYTYCSSRTLYGFALDGYAPKFLTATTKSGIPMYCMLISLAWAFISFLQLGEEASKVLDWIVNLITSCQLINFFILCLTYCCFYRAMKAQGIDRRTLPFRGWFQPWLAIFGGAMAFTMTFVGTYETFMPGGWDIKNFLFSYLMIFIDIGIYIVFKLVKRTKWKKPEEVDLVTGLKEVEEHEAWYYQQLEEKNQLKANGEVKQSLWQRCCTPFSKGVFDAPEPCSTYPSSMPPPWLSWAGELLKRQTDYGQNQSDLFSDYQNLVQRALAISSSSVAIFACLLAMYCFLAIDPKRLVFRHQLIAFLLLFDLLKACILLLYPARVLTHPTAYLNKRFCQVVGFFSATAIEGADLAILSFALHTLLLIFRPQLSVKLPETGRVEGGLYKYRYYVYGLSFVIPLVMASLAYIGVGYISFVCWCYLPQQPVWYRLVLSWVPRYLIIVIIILVYGLIYYYVLKEFRALGGVFTTMQHQHTRDSNNKPSFFSSLQFFYMKVRDTIHESFFVPRAERNGSSSSSDASAVEAVGSRAKTVQSSDESPNQDQDGVNHTHNIMHDSELEAANLASFRKRQKLIERQMKSIFIYPIAYVSVWLFPFLLQCTQFNHERKHGPVYWLNYLGAFMQPFNGFVDALVFFYREEPWKYTIMKNYEKDNAFRLDNYMRHHSGDSNSSPRRRRLSSYSAAMSIDIEQYSLWRRVLAKLRLPLMGLPTEENIAKFQNNYLSSRLEEQRSLAGQNVGSAQAVDANGNPDFTTLLTKHDFSNLLNGDITEGDFRSTLENYSLNFSKERRSSYSQGKQEPRTSMTSPSNKSSRSRRLSMMDPHEPIPESKEYVPQETSAGHRKGTASHRLRYSMVKAEIPVDLEAAKKIKKKFIQSDAGDGTRAQEQYIHGYKLAFTLMSIVASLFIAALDQTIVATILTEISEEFGGFDKVGWLTSGFLLPTACFMPSYGKISIAFGRKYTLIAGIIIFEIGSLIAALANSMDMLIGGRVIQGVGGGAIQSMVVVVLSESVPINKRPLSMALIGITFSVASVAGPFIGGAFASHVTWRWCFWINLPVGGFALGMLILAFHPPRPKGDLKEKLKKIDYLGTFLFAAGLVLLLLALTFGGNEFPWKSAAVICCFVLGGIITIIFIYYNFSLSRNPLIPKEVVIVPKILMATSTAVFNFCFFMGIVTYLAIYFQVIWQASPWRSGIDMLPFIITVSLASVFNGVFMRFTRYVKITMLISGILGPVGVGLFLILDTDTPSSQRIGLLIPAGVSVGLMFQSSMMSAQLEAPGHVPGSMILVTIFLNAMKTVGGVIGVVTSQLMLTSRGQMYLVDVVASNPSLSHLSPRTIIQAPAMIWDFPVSARDDALAAFMRALKDVFYLNLAYASLAFISSLFTTNKKIPSKSQIGHNDDDEESKEDAATDSSKELTQGTSSDER</sequence>
<feature type="transmembrane region" description="Helical" evidence="7">
    <location>
        <begin position="72"/>
        <end position="89"/>
    </location>
</feature>
<feature type="transmembrane region" description="Helical" evidence="7">
    <location>
        <begin position="508"/>
        <end position="526"/>
    </location>
</feature>
<name>A0ABX8ICD3_9ASCO</name>
<dbReference type="InterPro" id="IPR023041">
    <property type="entry name" value="Glucose_rcpt_Git3-like_N"/>
</dbReference>
<feature type="transmembrane region" description="Helical" evidence="7">
    <location>
        <begin position="1733"/>
        <end position="1751"/>
    </location>
</feature>
<keyword evidence="3 7" id="KW-0812">Transmembrane</keyword>
<evidence type="ECO:0000256" key="2">
    <source>
        <dbReference type="ARBA" id="ARBA00006983"/>
    </source>
</evidence>
<feature type="transmembrane region" description="Helical" evidence="7">
    <location>
        <begin position="673"/>
        <end position="692"/>
    </location>
</feature>
<dbReference type="PROSITE" id="PS50850">
    <property type="entry name" value="MFS"/>
    <property type="match status" value="1"/>
</dbReference>
<evidence type="ECO:0000259" key="8">
    <source>
        <dbReference type="PROSITE" id="PS50850"/>
    </source>
</evidence>
<feature type="transmembrane region" description="Helical" evidence="7">
    <location>
        <begin position="806"/>
        <end position="826"/>
    </location>
</feature>
<dbReference type="Pfam" id="PF11970">
    <property type="entry name" value="GPR_Gpa2_C"/>
    <property type="match status" value="1"/>
</dbReference>
<evidence type="ECO:0000256" key="3">
    <source>
        <dbReference type="ARBA" id="ARBA00022692"/>
    </source>
</evidence>
<evidence type="ECO:0000256" key="4">
    <source>
        <dbReference type="ARBA" id="ARBA00022989"/>
    </source>
</evidence>
<keyword evidence="10" id="KW-1185">Reference proteome</keyword>
<feature type="region of interest" description="Disordered" evidence="6">
    <location>
        <begin position="17"/>
        <end position="47"/>
    </location>
</feature>
<feature type="transmembrane region" description="Helical" evidence="7">
    <location>
        <begin position="1459"/>
        <end position="1478"/>
    </location>
</feature>
<feature type="compositionally biased region" description="Basic and acidic residues" evidence="6">
    <location>
        <begin position="1189"/>
        <end position="1201"/>
    </location>
</feature>
<dbReference type="Pfam" id="PF00324">
    <property type="entry name" value="AA_permease"/>
    <property type="match status" value="1"/>
</dbReference>
<feature type="transmembrane region" description="Helical" evidence="7">
    <location>
        <begin position="1484"/>
        <end position="1504"/>
    </location>
</feature>
<dbReference type="InterPro" id="IPR011701">
    <property type="entry name" value="MFS"/>
</dbReference>
<dbReference type="SUPFAM" id="SSF81321">
    <property type="entry name" value="Family A G protein-coupled receptor-like"/>
    <property type="match status" value="1"/>
</dbReference>
<accession>A0ABX8ICD3</accession>
<feature type="transmembrane region" description="Helical" evidence="7">
    <location>
        <begin position="432"/>
        <end position="458"/>
    </location>
</feature>
<dbReference type="InterPro" id="IPR004841">
    <property type="entry name" value="AA-permease/SLC12A_dom"/>
</dbReference>
<evidence type="ECO:0000313" key="9">
    <source>
        <dbReference type="EMBL" id="QWU88406.1"/>
    </source>
</evidence>
<organism evidence="9 10">
    <name type="scientific">Candidozyma haemuli</name>
    <dbReference type="NCBI Taxonomy" id="45357"/>
    <lineage>
        <taxon>Eukaryota</taxon>
        <taxon>Fungi</taxon>
        <taxon>Dikarya</taxon>
        <taxon>Ascomycota</taxon>
        <taxon>Saccharomycotina</taxon>
        <taxon>Pichiomycetes</taxon>
        <taxon>Metschnikowiaceae</taxon>
        <taxon>Candidozyma</taxon>
    </lineage>
</organism>
<dbReference type="PANTHER" id="PTHR43341:SF15">
    <property type="entry name" value="GENERAL AMINO ACID PERMEASE AGP2"/>
    <property type="match status" value="1"/>
</dbReference>
<dbReference type="Proteomes" id="UP000825434">
    <property type="component" value="Chromosome 3"/>
</dbReference>
<feature type="transmembrane region" description="Helical" evidence="7">
    <location>
        <begin position="1262"/>
        <end position="1288"/>
    </location>
</feature>
<evidence type="ECO:0000256" key="6">
    <source>
        <dbReference type="SAM" id="MobiDB-lite"/>
    </source>
</evidence>
<feature type="transmembrane region" description="Helical" evidence="7">
    <location>
        <begin position="947"/>
        <end position="966"/>
    </location>
</feature>
<feature type="transmembrane region" description="Helical" evidence="7">
    <location>
        <begin position="986"/>
        <end position="1005"/>
    </location>
</feature>
<feature type="transmembrane region" description="Helical" evidence="7">
    <location>
        <begin position="101"/>
        <end position="127"/>
    </location>
</feature>
<feature type="transmembrane region" description="Helical" evidence="7">
    <location>
        <begin position="1329"/>
        <end position="1347"/>
    </location>
</feature>
<feature type="transmembrane region" description="Helical" evidence="7">
    <location>
        <begin position="1652"/>
        <end position="1678"/>
    </location>
</feature>
<feature type="transmembrane region" description="Helical" evidence="7">
    <location>
        <begin position="1524"/>
        <end position="1552"/>
    </location>
</feature>
<dbReference type="Pfam" id="PF11710">
    <property type="entry name" value="Git3"/>
    <property type="match status" value="1"/>
</dbReference>
<feature type="transmembrane region" description="Helical" evidence="7">
    <location>
        <begin position="148"/>
        <end position="173"/>
    </location>
</feature>
<feature type="transmembrane region" description="Helical" evidence="7">
    <location>
        <begin position="478"/>
        <end position="496"/>
    </location>
</feature>
<evidence type="ECO:0000313" key="10">
    <source>
        <dbReference type="Proteomes" id="UP000825434"/>
    </source>
</evidence>
<dbReference type="CDD" id="cd17502">
    <property type="entry name" value="MFS_Azr1_MDR_like"/>
    <property type="match status" value="1"/>
</dbReference>
<evidence type="ECO:0000256" key="7">
    <source>
        <dbReference type="SAM" id="Phobius"/>
    </source>
</evidence>
<feature type="transmembrane region" description="Helical" evidence="7">
    <location>
        <begin position="758"/>
        <end position="786"/>
    </location>
</feature>
<feature type="transmembrane region" description="Helical" evidence="7">
    <location>
        <begin position="1564"/>
        <end position="1581"/>
    </location>
</feature>
<protein>
    <recommendedName>
        <fullName evidence="8">Major facilitator superfamily (MFS) profile domain-containing protein</fullName>
    </recommendedName>
</protein>
<feature type="domain" description="Major facilitator superfamily (MFS) profile" evidence="8">
    <location>
        <begin position="1265"/>
        <end position="1756"/>
    </location>
</feature>
<dbReference type="InterPro" id="IPR036259">
    <property type="entry name" value="MFS_trans_sf"/>
</dbReference>
<feature type="transmembrane region" description="Helical" evidence="7">
    <location>
        <begin position="403"/>
        <end position="420"/>
    </location>
</feature>
<dbReference type="InterPro" id="IPR020846">
    <property type="entry name" value="MFS_dom"/>
</dbReference>
<feature type="transmembrane region" description="Helical" evidence="7">
    <location>
        <begin position="1359"/>
        <end position="1377"/>
    </location>
</feature>
<keyword evidence="5 7" id="KW-0472">Membrane</keyword>
<evidence type="ECO:0000256" key="5">
    <source>
        <dbReference type="ARBA" id="ARBA00023136"/>
    </source>
</evidence>
<keyword evidence="4 7" id="KW-1133">Transmembrane helix</keyword>
<feature type="transmembrane region" description="Helical" evidence="7">
    <location>
        <begin position="301"/>
        <end position="320"/>
    </location>
</feature>
<dbReference type="PANTHER" id="PTHR43341">
    <property type="entry name" value="AMINO ACID PERMEASE"/>
    <property type="match status" value="1"/>
</dbReference>
<feature type="transmembrane region" description="Helical" evidence="7">
    <location>
        <begin position="1590"/>
        <end position="1609"/>
    </location>
</feature>
<feature type="region of interest" description="Disordered" evidence="6">
    <location>
        <begin position="1756"/>
        <end position="1792"/>
    </location>
</feature>
<reference evidence="9 10" key="1">
    <citation type="submission" date="2021-06" db="EMBL/GenBank/DDBJ databases">
        <title>Candida outbreak in Lebanon.</title>
        <authorList>
            <person name="Finianos M."/>
        </authorList>
    </citation>
    <scope>NUCLEOTIDE SEQUENCE [LARGE SCALE GENOMIC DNA]</scope>
    <source>
        <strain evidence="9">CA3LBN</strain>
    </source>
</reference>
<feature type="transmembrane region" description="Helical" evidence="7">
    <location>
        <begin position="179"/>
        <end position="201"/>
    </location>
</feature>
<dbReference type="EMBL" id="CP076663">
    <property type="protein sequence ID" value="QWU88406.1"/>
    <property type="molecule type" value="Genomic_DNA"/>
</dbReference>
<dbReference type="Gene3D" id="1.20.1740.10">
    <property type="entry name" value="Amino acid/polyamine transporter I"/>
    <property type="match status" value="1"/>
</dbReference>
<dbReference type="Gene3D" id="1.20.1070.10">
    <property type="entry name" value="Rhodopsin 7-helix transmembrane proteins"/>
    <property type="match status" value="1"/>
</dbReference>
<feature type="compositionally biased region" description="Polar residues" evidence="6">
    <location>
        <begin position="1782"/>
        <end position="1792"/>
    </location>
</feature>
<feature type="transmembrane region" description="Helical" evidence="7">
    <location>
        <begin position="1420"/>
        <end position="1438"/>
    </location>
</feature>
<feature type="transmembrane region" description="Helical" evidence="7">
    <location>
        <begin position="1389"/>
        <end position="1414"/>
    </location>
</feature>
<proteinExistence type="inferred from homology"/>
<comment type="subcellular location">
    <subcellularLocation>
        <location evidence="1">Membrane</location>
        <topology evidence="1">Multi-pass membrane protein</topology>
    </subcellularLocation>
</comment>
<dbReference type="SUPFAM" id="SSF103473">
    <property type="entry name" value="MFS general substrate transporter"/>
    <property type="match status" value="1"/>
</dbReference>